<dbReference type="InterPro" id="IPR016181">
    <property type="entry name" value="Acyl_CoA_acyltransferase"/>
</dbReference>
<dbReference type="OrthoDB" id="630895at2759"/>
<feature type="region of interest" description="Disordered" evidence="1">
    <location>
        <begin position="74"/>
        <end position="104"/>
    </location>
</feature>
<feature type="compositionally biased region" description="Low complexity" evidence="1">
    <location>
        <begin position="74"/>
        <end position="100"/>
    </location>
</feature>
<protein>
    <recommendedName>
        <fullName evidence="2">N-acetyltransferase domain-containing protein</fullName>
    </recommendedName>
</protein>
<dbReference type="Pfam" id="PF13302">
    <property type="entry name" value="Acetyltransf_3"/>
    <property type="match status" value="1"/>
</dbReference>
<dbReference type="EMBL" id="CP055900">
    <property type="protein sequence ID" value="QKX58686.1"/>
    <property type="molecule type" value="Genomic_DNA"/>
</dbReference>
<dbReference type="Gene3D" id="3.40.630.30">
    <property type="match status" value="1"/>
</dbReference>
<dbReference type="KEGG" id="trg:TRUGW13939_05813"/>
<evidence type="ECO:0000256" key="1">
    <source>
        <dbReference type="SAM" id="MobiDB-lite"/>
    </source>
</evidence>
<evidence type="ECO:0000259" key="2">
    <source>
        <dbReference type="Pfam" id="PF13302"/>
    </source>
</evidence>
<feature type="compositionally biased region" description="Low complexity" evidence="1">
    <location>
        <begin position="289"/>
        <end position="302"/>
    </location>
</feature>
<dbReference type="RefSeq" id="XP_035344864.1">
    <property type="nucleotide sequence ID" value="XM_035488971.1"/>
</dbReference>
<dbReference type="GO" id="GO:0016747">
    <property type="term" value="F:acyltransferase activity, transferring groups other than amino-acyl groups"/>
    <property type="evidence" value="ECO:0007669"/>
    <property type="project" value="InterPro"/>
</dbReference>
<dbReference type="GeneID" id="55993310"/>
<dbReference type="SUPFAM" id="SSF55729">
    <property type="entry name" value="Acyl-CoA N-acyltransferases (Nat)"/>
    <property type="match status" value="1"/>
</dbReference>
<gene>
    <name evidence="3" type="ORF">TRUGW13939_05813</name>
</gene>
<feature type="compositionally biased region" description="Basic and acidic residues" evidence="1">
    <location>
        <begin position="412"/>
        <end position="433"/>
    </location>
</feature>
<dbReference type="AlphaFoldDB" id="A0A7H8QY22"/>
<reference evidence="4" key="1">
    <citation type="submission" date="2020-06" db="EMBL/GenBank/DDBJ databases">
        <title>A chromosome-scale genome assembly of Talaromyces rugulosus W13939.</title>
        <authorList>
            <person name="Wang B."/>
            <person name="Guo L."/>
            <person name="Ye K."/>
            <person name="Wang L."/>
        </authorList>
    </citation>
    <scope>NUCLEOTIDE SEQUENCE [LARGE SCALE GENOMIC DNA]</scope>
    <source>
        <strain evidence="4">W13939</strain>
    </source>
</reference>
<dbReference type="PANTHER" id="PTHR43328">
    <property type="entry name" value="ACETYLTRANSFERASE-RELATED"/>
    <property type="match status" value="1"/>
</dbReference>
<proteinExistence type="predicted"/>
<dbReference type="InterPro" id="IPR000182">
    <property type="entry name" value="GNAT_dom"/>
</dbReference>
<accession>A0A7H8QY22</accession>
<dbReference type="Proteomes" id="UP000509510">
    <property type="component" value="Chromosome III"/>
</dbReference>
<feature type="region of interest" description="Disordered" evidence="1">
    <location>
        <begin position="411"/>
        <end position="445"/>
    </location>
</feature>
<organism evidence="3 4">
    <name type="scientific">Talaromyces rugulosus</name>
    <name type="common">Penicillium rugulosum</name>
    <dbReference type="NCBI Taxonomy" id="121627"/>
    <lineage>
        <taxon>Eukaryota</taxon>
        <taxon>Fungi</taxon>
        <taxon>Dikarya</taxon>
        <taxon>Ascomycota</taxon>
        <taxon>Pezizomycotina</taxon>
        <taxon>Eurotiomycetes</taxon>
        <taxon>Eurotiomycetidae</taxon>
        <taxon>Eurotiales</taxon>
        <taxon>Trichocomaceae</taxon>
        <taxon>Talaromyces</taxon>
        <taxon>Talaromyces sect. Islandici</taxon>
    </lineage>
</organism>
<evidence type="ECO:0000313" key="4">
    <source>
        <dbReference type="Proteomes" id="UP000509510"/>
    </source>
</evidence>
<dbReference type="Gene3D" id="3.30.450.30">
    <property type="entry name" value="Dynein light chain 2a, cytoplasmic"/>
    <property type="match status" value="1"/>
</dbReference>
<feature type="domain" description="N-acetyltransferase" evidence="2">
    <location>
        <begin position="568"/>
        <end position="626"/>
    </location>
</feature>
<feature type="compositionally biased region" description="Low complexity" evidence="1">
    <location>
        <begin position="246"/>
        <end position="279"/>
    </location>
</feature>
<name>A0A7H8QY22_TALRU</name>
<evidence type="ECO:0000313" key="3">
    <source>
        <dbReference type="EMBL" id="QKX58686.1"/>
    </source>
</evidence>
<keyword evidence="4" id="KW-1185">Reference proteome</keyword>
<dbReference type="PANTHER" id="PTHR43328:SF1">
    <property type="entry name" value="N-ACETYLTRANSFERASE DOMAIN-CONTAINING PROTEIN"/>
    <property type="match status" value="1"/>
</dbReference>
<feature type="compositionally biased region" description="Basic and acidic residues" evidence="1">
    <location>
        <begin position="235"/>
        <end position="245"/>
    </location>
</feature>
<feature type="region of interest" description="Disordered" evidence="1">
    <location>
        <begin position="235"/>
        <end position="309"/>
    </location>
</feature>
<sequence length="657" mass="71408">MESSLQARPHPPQPDKHANLAFVPFWARSEVQYAKNLLDYSPEPIEYVHQDDDGWDNCFFFPEDCARAPTPFLSSSCETDTDSHTSTTTTTTSTNPSDADSASEDKMTALPDIRMLDSEALGDLLEDNLSPPEITSILIFATNGAIFAYASELPIRQLRTLSATYGAAYTSFAKTSTSGNLTGVNPASHPSSFVTAPSVSLGDVGSIVFEQDNRVAIVTRIGDKVVLAVVGPAKVEEETPEDVHDSTTVTSSAASGTDETTSKTESTTAETTTTATTTTINDGPSSAPTSQHSQTTGSSSTESGGGGETDKLLEAQYEVDRSNDLARLAGLNLNASPEILLALESKSAALGRPDDSRMYKHSKQHHIIHPFHSIYLKNKIKIKMIQHDPITAEPYIRLPPPLSHIILTPPRLLDHTDDSPSTSDKNDDTENERGTPPPADISSITTALNDPRVYLNLEGPPYPYFDSHAASIIRSGYFETQRILKRAEGQQDGEWVDGCPFRDIRDTSISTSNESSESSTSTIAHALKIGDFRIARYAFYEFPHGSDQRRDARMRNEALPAGDEAVEWGVGFWLAPSHHRQGIASAALQSVISEWAVPRMNTCTIGACAFAGNEGSVRTMEKCGFVFQQTIPQGSAELPEAKGGGRRDLHLLKWRKE</sequence>